<protein>
    <submittedName>
        <fullName evidence="1">Uncharacterized protein</fullName>
    </submittedName>
</protein>
<comment type="caution">
    <text evidence="1">The sequence shown here is derived from an EMBL/GenBank/DDBJ whole genome shotgun (WGS) entry which is preliminary data.</text>
</comment>
<sequence>MDSGETSLYPPINMMHDQNRWSFIRKVYSIVAFQLLLTAVVASVFIFVSPVANFFNNYVPIYVHTILIIFALFSVDYYHHKYPLNYFLLVIFTISLALRVGLSCVLASGNGKIIVPVMLTTIVVVFNLSLYTFWAAKRGYDFNFLHPLLVWVGVLLVIIIFTLSQMMFILGKLSNMIFGCLLFILLCGNIVYEIDNLIKRIPYTKYISASIILYVYVMDLFGYLFLLYLVLQI</sequence>
<keyword evidence="2" id="KW-1185">Reference proteome</keyword>
<dbReference type="EMBL" id="CASHSV030000013">
    <property type="protein sequence ID" value="CAJ2636768.1"/>
    <property type="molecule type" value="Genomic_DNA"/>
</dbReference>
<name>A0ACB0IW05_TRIPR</name>
<gene>
    <name evidence="1" type="ORF">MILVUS5_LOCUS7226</name>
</gene>
<proteinExistence type="predicted"/>
<dbReference type="Proteomes" id="UP001177021">
    <property type="component" value="Unassembled WGS sequence"/>
</dbReference>
<organism evidence="1 2">
    <name type="scientific">Trifolium pratense</name>
    <name type="common">Red clover</name>
    <dbReference type="NCBI Taxonomy" id="57577"/>
    <lineage>
        <taxon>Eukaryota</taxon>
        <taxon>Viridiplantae</taxon>
        <taxon>Streptophyta</taxon>
        <taxon>Embryophyta</taxon>
        <taxon>Tracheophyta</taxon>
        <taxon>Spermatophyta</taxon>
        <taxon>Magnoliopsida</taxon>
        <taxon>eudicotyledons</taxon>
        <taxon>Gunneridae</taxon>
        <taxon>Pentapetalae</taxon>
        <taxon>rosids</taxon>
        <taxon>fabids</taxon>
        <taxon>Fabales</taxon>
        <taxon>Fabaceae</taxon>
        <taxon>Papilionoideae</taxon>
        <taxon>50 kb inversion clade</taxon>
        <taxon>NPAAA clade</taxon>
        <taxon>Hologalegina</taxon>
        <taxon>IRL clade</taxon>
        <taxon>Trifolieae</taxon>
        <taxon>Trifolium</taxon>
    </lineage>
</organism>
<reference evidence="1" key="1">
    <citation type="submission" date="2023-10" db="EMBL/GenBank/DDBJ databases">
        <authorList>
            <person name="Rodriguez Cubillos JULIANA M."/>
            <person name="De Vega J."/>
        </authorList>
    </citation>
    <scope>NUCLEOTIDE SEQUENCE</scope>
</reference>
<evidence type="ECO:0000313" key="2">
    <source>
        <dbReference type="Proteomes" id="UP001177021"/>
    </source>
</evidence>
<accession>A0ACB0IW05</accession>
<evidence type="ECO:0000313" key="1">
    <source>
        <dbReference type="EMBL" id="CAJ2636768.1"/>
    </source>
</evidence>